<organism evidence="2 3">
    <name type="scientific">Cereibacter changlensis</name>
    <dbReference type="NCBI Taxonomy" id="402884"/>
    <lineage>
        <taxon>Bacteria</taxon>
        <taxon>Pseudomonadati</taxon>
        <taxon>Pseudomonadota</taxon>
        <taxon>Alphaproteobacteria</taxon>
        <taxon>Rhodobacterales</taxon>
        <taxon>Paracoccaceae</taxon>
        <taxon>Cereibacter</taxon>
    </lineage>
</organism>
<feature type="signal peptide" evidence="1">
    <location>
        <begin position="1"/>
        <end position="23"/>
    </location>
</feature>
<evidence type="ECO:0000256" key="1">
    <source>
        <dbReference type="SAM" id="SignalP"/>
    </source>
</evidence>
<feature type="non-terminal residue" evidence="2">
    <location>
        <position position="120"/>
    </location>
</feature>
<proteinExistence type="predicted"/>
<keyword evidence="1" id="KW-0732">Signal</keyword>
<gene>
    <name evidence="2" type="ORF">FAZ78_16860</name>
</gene>
<name>A0A4U0YUT5_9RHOB</name>
<comment type="caution">
    <text evidence="2">The sequence shown here is derived from an EMBL/GenBank/DDBJ whole genome shotgun (WGS) entry which is preliminary data.</text>
</comment>
<reference evidence="2 3" key="1">
    <citation type="submission" date="2019-04" db="EMBL/GenBank/DDBJ databases">
        <title>Crypto-aerobic microbial life in anoxic (sulfidic) marine sediments.</title>
        <authorList>
            <person name="Bhattacharya S."/>
            <person name="Roy C."/>
            <person name="Mondal N."/>
            <person name="Sarkar J."/>
            <person name="Mandal S."/>
            <person name="Rameez M.J."/>
            <person name="Ghosh W."/>
        </authorList>
    </citation>
    <scope>NUCLEOTIDE SEQUENCE [LARGE SCALE GENOMIC DNA]</scope>
    <source>
        <strain evidence="2 3">SBBC</strain>
    </source>
</reference>
<feature type="chain" id="PRO_5020648600" evidence="1">
    <location>
        <begin position="24"/>
        <end position="120"/>
    </location>
</feature>
<accession>A0A4U0YUT5</accession>
<dbReference type="EMBL" id="SWAU01000187">
    <property type="protein sequence ID" value="TKA95428.1"/>
    <property type="molecule type" value="Genomic_DNA"/>
</dbReference>
<dbReference type="Gene3D" id="1.10.606.20">
    <property type="match status" value="1"/>
</dbReference>
<dbReference type="Proteomes" id="UP000306340">
    <property type="component" value="Unassembled WGS sequence"/>
</dbReference>
<dbReference type="AlphaFoldDB" id="A0A4U0YUT5"/>
<protein>
    <submittedName>
        <fullName evidence="2">Phosphoesterase PA-phosphatase</fullName>
    </submittedName>
</protein>
<evidence type="ECO:0000313" key="3">
    <source>
        <dbReference type="Proteomes" id="UP000306340"/>
    </source>
</evidence>
<evidence type="ECO:0000313" key="2">
    <source>
        <dbReference type="EMBL" id="TKA95428.1"/>
    </source>
</evidence>
<sequence>MRRGVLSCLIVLLWALPQAGAAAATDRQAMQGWYRLVLELVRHTPTYSPPVASRAFAYLGVTGYEALASGDPALRSLSGQLTDLDPLPAREPGLAYDDEAVVQAALARSVAVFFENTGPT</sequence>
<dbReference type="RefSeq" id="WP_211246157.1">
    <property type="nucleotide sequence ID" value="NZ_SWAU01000187.1"/>
</dbReference>